<evidence type="ECO:0000256" key="3">
    <source>
        <dbReference type="ARBA" id="ARBA00022833"/>
    </source>
</evidence>
<reference evidence="7 8" key="1">
    <citation type="submission" date="2024-09" db="EMBL/GenBank/DDBJ databases">
        <title>Chromosome-scale assembly of Riccia sorocarpa.</title>
        <authorList>
            <person name="Paukszto L."/>
        </authorList>
    </citation>
    <scope>NUCLEOTIDE SEQUENCE [LARGE SCALE GENOMIC DNA]</scope>
    <source>
        <strain evidence="7">LP-2024</strain>
        <tissue evidence="7">Aerial parts of the thallus</tissue>
    </source>
</reference>
<feature type="region of interest" description="Disordered" evidence="5">
    <location>
        <begin position="21"/>
        <end position="81"/>
    </location>
</feature>
<evidence type="ECO:0000259" key="6">
    <source>
        <dbReference type="PROSITE" id="PS50865"/>
    </source>
</evidence>
<sequence length="477" mass="51470">MYNFKPSSVIMRNFYEAHPSHHPIASSDDKSNHRENNSNSCCLSNPAALQQQQQQQRKRRPSEAADELYEEPRKLARSQSLKHKSAVGNAFDSLPEDLLITVLGALISSASSPADYASALLTCKRFCAAATHPQVLVHASPGALAVKAASWSDGAHRFLKLCADAGNVEACYTLGMIRFYCLFNRGGGASLMAKAAMQSHAAALHSLAVIQFNGSGGTRKDKDLKAGVALCVRAATLGHVDAMRELGHCLQDGYGVVRNLYEGRRLLLEANAREAAAAVVASPGSFMETALQLSAAAAGGGGGASNTTLVCPEGLQQTAAAAGPTAGNVISEQQHQVGILDQTRAHLREGIDRQHMYKLLQGGGSCSLLSDFGCTVPPPKLHISNRFLVEWFEINPPGAGLRLCSHANCGRPETRRHEFRRCSACGCVNYCSRACQAMDWKIRHKYDCQPVADWGERQDDNEGEDDEQLAYEEMDDS</sequence>
<dbReference type="InterPro" id="IPR002893">
    <property type="entry name" value="Znf_MYND"/>
</dbReference>
<dbReference type="Proteomes" id="UP001633002">
    <property type="component" value="Unassembled WGS sequence"/>
</dbReference>
<keyword evidence="3" id="KW-0862">Zinc</keyword>
<evidence type="ECO:0000256" key="1">
    <source>
        <dbReference type="ARBA" id="ARBA00022723"/>
    </source>
</evidence>
<evidence type="ECO:0000256" key="5">
    <source>
        <dbReference type="SAM" id="MobiDB-lite"/>
    </source>
</evidence>
<dbReference type="Gene3D" id="1.25.40.10">
    <property type="entry name" value="Tetratricopeptide repeat domain"/>
    <property type="match status" value="1"/>
</dbReference>
<dbReference type="InterPro" id="IPR057136">
    <property type="entry name" value="At2g35280_TPR_dom"/>
</dbReference>
<feature type="compositionally biased region" description="Polar residues" evidence="5">
    <location>
        <begin position="37"/>
        <end position="49"/>
    </location>
</feature>
<dbReference type="EMBL" id="JBJQOH010000008">
    <property type="protein sequence ID" value="KAL3677055.1"/>
    <property type="molecule type" value="Genomic_DNA"/>
</dbReference>
<dbReference type="PROSITE" id="PS50865">
    <property type="entry name" value="ZF_MYND_2"/>
    <property type="match status" value="1"/>
</dbReference>
<dbReference type="PANTHER" id="PTHR46758:SF2">
    <property type="entry name" value="OJ1485_B09.11 PROTEIN"/>
    <property type="match status" value="1"/>
</dbReference>
<feature type="region of interest" description="Disordered" evidence="5">
    <location>
        <begin position="455"/>
        <end position="477"/>
    </location>
</feature>
<evidence type="ECO:0000256" key="4">
    <source>
        <dbReference type="PROSITE-ProRule" id="PRU00134"/>
    </source>
</evidence>
<dbReference type="SUPFAM" id="SSF144232">
    <property type="entry name" value="HIT/MYND zinc finger-like"/>
    <property type="match status" value="1"/>
</dbReference>
<organism evidence="7 8">
    <name type="scientific">Riccia sorocarpa</name>
    <dbReference type="NCBI Taxonomy" id="122646"/>
    <lineage>
        <taxon>Eukaryota</taxon>
        <taxon>Viridiplantae</taxon>
        <taxon>Streptophyta</taxon>
        <taxon>Embryophyta</taxon>
        <taxon>Marchantiophyta</taxon>
        <taxon>Marchantiopsida</taxon>
        <taxon>Marchantiidae</taxon>
        <taxon>Marchantiales</taxon>
        <taxon>Ricciaceae</taxon>
        <taxon>Riccia</taxon>
    </lineage>
</organism>
<dbReference type="InterPro" id="IPR044508">
    <property type="entry name" value="At5g50450/At1g67340-like"/>
</dbReference>
<feature type="domain" description="MYND-type" evidence="6">
    <location>
        <begin position="406"/>
        <end position="448"/>
    </location>
</feature>
<comment type="caution">
    <text evidence="7">The sequence shown here is derived from an EMBL/GenBank/DDBJ whole genome shotgun (WGS) entry which is preliminary data.</text>
</comment>
<dbReference type="SUPFAM" id="SSF81901">
    <property type="entry name" value="HCP-like"/>
    <property type="match status" value="1"/>
</dbReference>
<dbReference type="InterPro" id="IPR011990">
    <property type="entry name" value="TPR-like_helical_dom_sf"/>
</dbReference>
<dbReference type="GO" id="GO:0008270">
    <property type="term" value="F:zinc ion binding"/>
    <property type="evidence" value="ECO:0007669"/>
    <property type="project" value="UniProtKB-KW"/>
</dbReference>
<dbReference type="Pfam" id="PF23310">
    <property type="entry name" value="TPR_27"/>
    <property type="match status" value="1"/>
</dbReference>
<keyword evidence="8" id="KW-1185">Reference proteome</keyword>
<feature type="compositionally biased region" description="Basic and acidic residues" evidence="5">
    <location>
        <begin position="27"/>
        <end position="36"/>
    </location>
</feature>
<gene>
    <name evidence="7" type="ORF">R1sor_027003</name>
</gene>
<dbReference type="Pfam" id="PF01753">
    <property type="entry name" value="zf-MYND"/>
    <property type="match status" value="1"/>
</dbReference>
<proteinExistence type="predicted"/>
<dbReference type="FunFam" id="6.10.140.2220:FF:000033">
    <property type="entry name" value="Predicted protein"/>
    <property type="match status" value="1"/>
</dbReference>
<evidence type="ECO:0000256" key="2">
    <source>
        <dbReference type="ARBA" id="ARBA00022771"/>
    </source>
</evidence>
<keyword evidence="2 4" id="KW-0863">Zinc-finger</keyword>
<evidence type="ECO:0000313" key="7">
    <source>
        <dbReference type="EMBL" id="KAL3677055.1"/>
    </source>
</evidence>
<evidence type="ECO:0000313" key="8">
    <source>
        <dbReference type="Proteomes" id="UP001633002"/>
    </source>
</evidence>
<dbReference type="Gene3D" id="6.10.140.2220">
    <property type="match status" value="1"/>
</dbReference>
<name>A0ABD3GD12_9MARC</name>
<keyword evidence="1" id="KW-0479">Metal-binding</keyword>
<dbReference type="PANTHER" id="PTHR46758">
    <property type="entry name" value="MYND DOMAIN-CONTAINING"/>
    <property type="match status" value="1"/>
</dbReference>
<feature type="compositionally biased region" description="Acidic residues" evidence="5">
    <location>
        <begin position="461"/>
        <end position="477"/>
    </location>
</feature>
<protein>
    <recommendedName>
        <fullName evidence="6">MYND-type domain-containing protein</fullName>
    </recommendedName>
</protein>
<accession>A0ABD3GD12</accession>
<dbReference type="AlphaFoldDB" id="A0ABD3GD12"/>